<comment type="caution">
    <text evidence="2">The sequence shown here is derived from an EMBL/GenBank/DDBJ whole genome shotgun (WGS) entry which is preliminary data.</text>
</comment>
<reference evidence="2 3" key="1">
    <citation type="journal article" date="2017" name="Mycologia">
        <title>Bifiguratus adelaidae, gen. et sp. nov., a new member of Mucoromycotina in endophytic and soil-dwelling habitats.</title>
        <authorList>
            <person name="Torres-Cruz T.J."/>
            <person name="Billingsley Tobias T.L."/>
            <person name="Almatruk M."/>
            <person name="Hesse C."/>
            <person name="Kuske C.R."/>
            <person name="Desiro A."/>
            <person name="Benucci G.M."/>
            <person name="Bonito G."/>
            <person name="Stajich J.E."/>
            <person name="Dunlap C."/>
            <person name="Arnold A.E."/>
            <person name="Porras-Alfaro A."/>
        </authorList>
    </citation>
    <scope>NUCLEOTIDE SEQUENCE [LARGE SCALE GENOMIC DNA]</scope>
    <source>
        <strain evidence="2 3">AZ0501</strain>
    </source>
</reference>
<feature type="compositionally biased region" description="Polar residues" evidence="1">
    <location>
        <begin position="136"/>
        <end position="145"/>
    </location>
</feature>
<dbReference type="EMBL" id="MVBO01000001">
    <property type="protein sequence ID" value="OZJ06805.1"/>
    <property type="molecule type" value="Genomic_DNA"/>
</dbReference>
<gene>
    <name evidence="2" type="ORF">BZG36_00103</name>
</gene>
<evidence type="ECO:0000256" key="1">
    <source>
        <dbReference type="SAM" id="MobiDB-lite"/>
    </source>
</evidence>
<dbReference type="AlphaFoldDB" id="A0A261Y853"/>
<protein>
    <submittedName>
        <fullName evidence="2">Uncharacterized protein</fullName>
    </submittedName>
</protein>
<sequence length="188" mass="20360">MRAMSLAGIEEPPPGSKAGAVLTPSPQSAEPAKKATPKRRTQTKTKSSTPDVKTETPAKPLSAKAVAPSSLEDTLMSAPTSAKPSTSTSLVDRVDAALPQKRKVTPSHVVQPDPFVDDVPVREAKRIKSSEHDTSRSTSQLNQLKSAIDDLLPEEDVFERRRRRRSPKLKRDTSKSSSHASPDLLRHG</sequence>
<proteinExistence type="predicted"/>
<evidence type="ECO:0000313" key="3">
    <source>
        <dbReference type="Proteomes" id="UP000242875"/>
    </source>
</evidence>
<organism evidence="2 3">
    <name type="scientific">Bifiguratus adelaidae</name>
    <dbReference type="NCBI Taxonomy" id="1938954"/>
    <lineage>
        <taxon>Eukaryota</taxon>
        <taxon>Fungi</taxon>
        <taxon>Fungi incertae sedis</taxon>
        <taxon>Mucoromycota</taxon>
        <taxon>Mucoromycotina</taxon>
        <taxon>Endogonomycetes</taxon>
        <taxon>Endogonales</taxon>
        <taxon>Endogonales incertae sedis</taxon>
        <taxon>Bifiguratus</taxon>
    </lineage>
</organism>
<name>A0A261Y853_9FUNG</name>
<feature type="compositionally biased region" description="Low complexity" evidence="1">
    <location>
        <begin position="109"/>
        <end position="118"/>
    </location>
</feature>
<accession>A0A261Y853</accession>
<evidence type="ECO:0000313" key="2">
    <source>
        <dbReference type="EMBL" id="OZJ06805.1"/>
    </source>
</evidence>
<feature type="compositionally biased region" description="Basic and acidic residues" evidence="1">
    <location>
        <begin position="119"/>
        <end position="135"/>
    </location>
</feature>
<feature type="compositionally biased region" description="Low complexity" evidence="1">
    <location>
        <begin position="77"/>
        <end position="89"/>
    </location>
</feature>
<keyword evidence="3" id="KW-1185">Reference proteome</keyword>
<feature type="region of interest" description="Disordered" evidence="1">
    <location>
        <begin position="1"/>
        <end position="188"/>
    </location>
</feature>
<dbReference type="Proteomes" id="UP000242875">
    <property type="component" value="Unassembled WGS sequence"/>
</dbReference>